<evidence type="ECO:0000259" key="5">
    <source>
        <dbReference type="PROSITE" id="PS50835"/>
    </source>
</evidence>
<dbReference type="HOGENOM" id="CLU_077975_5_0_1"/>
<dbReference type="OMA" id="EWLGYWS"/>
<dbReference type="Pfam" id="PF07686">
    <property type="entry name" value="V-set"/>
    <property type="match status" value="1"/>
</dbReference>
<dbReference type="InterPro" id="IPR013783">
    <property type="entry name" value="Ig-like_fold"/>
</dbReference>
<protein>
    <recommendedName>
        <fullName evidence="5">Ig-like domain-containing protein</fullName>
    </recommendedName>
</protein>
<dbReference type="PANTHER" id="PTHR23266">
    <property type="entry name" value="IMMUNOGLOBULIN HEAVY CHAIN"/>
    <property type="match status" value="1"/>
</dbReference>
<organism evidence="6 7">
    <name type="scientific">Loxodonta africana</name>
    <name type="common">African elephant</name>
    <dbReference type="NCBI Taxonomy" id="9785"/>
    <lineage>
        <taxon>Eukaryota</taxon>
        <taxon>Metazoa</taxon>
        <taxon>Chordata</taxon>
        <taxon>Craniata</taxon>
        <taxon>Vertebrata</taxon>
        <taxon>Euteleostomi</taxon>
        <taxon>Mammalia</taxon>
        <taxon>Eutheria</taxon>
        <taxon>Afrotheria</taxon>
        <taxon>Proboscidea</taxon>
        <taxon>Elephantidae</taxon>
        <taxon>Loxodonta</taxon>
    </lineage>
</organism>
<dbReference type="PROSITE" id="PS50835">
    <property type="entry name" value="IG_LIKE"/>
    <property type="match status" value="1"/>
</dbReference>
<dbReference type="GeneTree" id="ENSGT01030000234536"/>
<evidence type="ECO:0000256" key="4">
    <source>
        <dbReference type="SAM" id="SignalP"/>
    </source>
</evidence>
<evidence type="ECO:0000256" key="2">
    <source>
        <dbReference type="ARBA" id="ARBA00023130"/>
    </source>
</evidence>
<feature type="signal peptide" evidence="4">
    <location>
        <begin position="1"/>
        <end position="19"/>
    </location>
</feature>
<keyword evidence="3" id="KW-1280">Immunoglobulin</keyword>
<keyword evidence="1" id="KW-0391">Immunity</keyword>
<reference evidence="6" key="2">
    <citation type="submission" date="2025-08" db="UniProtKB">
        <authorList>
            <consortium name="Ensembl"/>
        </authorList>
    </citation>
    <scope>IDENTIFICATION</scope>
    <source>
        <strain evidence="6">Isolate ISIS603380</strain>
    </source>
</reference>
<dbReference type="eggNOG" id="ENOG502S5TB">
    <property type="taxonomic scope" value="Eukaryota"/>
</dbReference>
<proteinExistence type="predicted"/>
<dbReference type="STRING" id="9785.ENSLAFP00000026173"/>
<name>G3UEB5_LOXAF</name>
<dbReference type="AlphaFoldDB" id="G3UEB5"/>
<reference evidence="6 7" key="1">
    <citation type="submission" date="2009-06" db="EMBL/GenBank/DDBJ databases">
        <title>The Genome Sequence of Loxodonta africana (African elephant).</title>
        <authorList>
            <person name="Di Palma F."/>
            <person name="Heiman D."/>
            <person name="Young S."/>
            <person name="Johnson J."/>
            <person name="Lander E.S."/>
            <person name="Lindblad-Toh K."/>
        </authorList>
    </citation>
    <scope>NUCLEOTIDE SEQUENCE [LARGE SCALE GENOMIC DNA]</scope>
    <source>
        <strain evidence="6 7">Isolate ISIS603380</strain>
    </source>
</reference>
<dbReference type="FunFam" id="2.60.40.10:FF:002426">
    <property type="entry name" value="Immunoglobulin heavy variable V15-2"/>
    <property type="match status" value="1"/>
</dbReference>
<dbReference type="InParanoid" id="G3UEB5"/>
<sequence>MQTLWTLVCLLAVPLCVLSDLTLRESGPGLVKPMETLSLICSVSGGSVTSSYYWSWIRQHPGKGLEWMGYWSGSASYNQAFQGRVSITANTAKNQFFLQLNFVTTEDTALYYCSRD</sequence>
<evidence type="ECO:0000256" key="3">
    <source>
        <dbReference type="ARBA" id="ARBA00043265"/>
    </source>
</evidence>
<dbReference type="Proteomes" id="UP000007646">
    <property type="component" value="Unassembled WGS sequence"/>
</dbReference>
<dbReference type="SMART" id="SM00406">
    <property type="entry name" value="IGv"/>
    <property type="match status" value="1"/>
</dbReference>
<dbReference type="GO" id="GO:0005576">
    <property type="term" value="C:extracellular region"/>
    <property type="evidence" value="ECO:0007669"/>
    <property type="project" value="UniProtKB-ARBA"/>
</dbReference>
<dbReference type="Gene3D" id="2.60.40.10">
    <property type="entry name" value="Immunoglobulins"/>
    <property type="match status" value="1"/>
</dbReference>
<dbReference type="Ensembl" id="ENSLAFT00000025543.1">
    <property type="protein sequence ID" value="ENSLAFP00000026173.1"/>
    <property type="gene ID" value="ENSLAFG00000028167.1"/>
</dbReference>
<feature type="domain" description="Ig-like" evidence="5">
    <location>
        <begin position="14"/>
        <end position="116"/>
    </location>
</feature>
<evidence type="ECO:0000256" key="1">
    <source>
        <dbReference type="ARBA" id="ARBA00022859"/>
    </source>
</evidence>
<dbReference type="GO" id="GO:0002250">
    <property type="term" value="P:adaptive immune response"/>
    <property type="evidence" value="ECO:0007669"/>
    <property type="project" value="UniProtKB-KW"/>
</dbReference>
<evidence type="ECO:0000313" key="6">
    <source>
        <dbReference type="Ensembl" id="ENSLAFP00000026173.1"/>
    </source>
</evidence>
<keyword evidence="4" id="KW-0732">Signal</keyword>
<keyword evidence="2" id="KW-1064">Adaptive immunity</keyword>
<feature type="chain" id="PRO_5003456499" description="Ig-like domain-containing protein" evidence="4">
    <location>
        <begin position="20"/>
        <end position="116"/>
    </location>
</feature>
<dbReference type="InterPro" id="IPR036179">
    <property type="entry name" value="Ig-like_dom_sf"/>
</dbReference>
<keyword evidence="7" id="KW-1185">Reference proteome</keyword>
<accession>G3UEB5</accession>
<dbReference type="InterPro" id="IPR050199">
    <property type="entry name" value="IgHV"/>
</dbReference>
<dbReference type="SUPFAM" id="SSF48726">
    <property type="entry name" value="Immunoglobulin"/>
    <property type="match status" value="1"/>
</dbReference>
<dbReference type="InterPro" id="IPR007110">
    <property type="entry name" value="Ig-like_dom"/>
</dbReference>
<reference evidence="6" key="3">
    <citation type="submission" date="2025-09" db="UniProtKB">
        <authorList>
            <consortium name="Ensembl"/>
        </authorList>
    </citation>
    <scope>IDENTIFICATION</scope>
    <source>
        <strain evidence="6">Isolate ISIS603380</strain>
    </source>
</reference>
<dbReference type="GO" id="GO:0019814">
    <property type="term" value="C:immunoglobulin complex"/>
    <property type="evidence" value="ECO:0007669"/>
    <property type="project" value="UniProtKB-KW"/>
</dbReference>
<dbReference type="InterPro" id="IPR013106">
    <property type="entry name" value="Ig_V-set"/>
</dbReference>
<evidence type="ECO:0000313" key="7">
    <source>
        <dbReference type="Proteomes" id="UP000007646"/>
    </source>
</evidence>